<organism evidence="2 3">
    <name type="scientific">Sporosarcina contaminans</name>
    <dbReference type="NCBI Taxonomy" id="633403"/>
    <lineage>
        <taxon>Bacteria</taxon>
        <taxon>Bacillati</taxon>
        <taxon>Bacillota</taxon>
        <taxon>Bacilli</taxon>
        <taxon>Bacillales</taxon>
        <taxon>Caryophanaceae</taxon>
        <taxon>Sporosarcina</taxon>
    </lineage>
</organism>
<evidence type="ECO:0000313" key="2">
    <source>
        <dbReference type="EMBL" id="MFD1203992.1"/>
    </source>
</evidence>
<accession>A0ABW3TU11</accession>
<proteinExistence type="predicted"/>
<evidence type="ECO:0000313" key="3">
    <source>
        <dbReference type="Proteomes" id="UP001597231"/>
    </source>
</evidence>
<keyword evidence="3" id="KW-1185">Reference proteome</keyword>
<dbReference type="EMBL" id="JBHTLT010000014">
    <property type="protein sequence ID" value="MFD1203992.1"/>
    <property type="molecule type" value="Genomic_DNA"/>
</dbReference>
<evidence type="ECO:0000256" key="1">
    <source>
        <dbReference type="SAM" id="Phobius"/>
    </source>
</evidence>
<gene>
    <name evidence="2" type="ORF">ACFQ38_02460</name>
</gene>
<keyword evidence="1" id="KW-1133">Transmembrane helix</keyword>
<feature type="transmembrane region" description="Helical" evidence="1">
    <location>
        <begin position="9"/>
        <end position="30"/>
    </location>
</feature>
<dbReference type="Proteomes" id="UP001597231">
    <property type="component" value="Unassembled WGS sequence"/>
</dbReference>
<name>A0ABW3TU11_9BACL</name>
<keyword evidence="1" id="KW-0472">Membrane</keyword>
<dbReference type="RefSeq" id="WP_381479699.1">
    <property type="nucleotide sequence ID" value="NZ_JBHTLT010000014.1"/>
</dbReference>
<comment type="caution">
    <text evidence="2">The sequence shown here is derived from an EMBL/GenBank/DDBJ whole genome shotgun (WGS) entry which is preliminary data.</text>
</comment>
<keyword evidence="1" id="KW-0812">Transmembrane</keyword>
<sequence length="404" mass="45161">MKKLNNEHGYVLLIVLFLIVLIMSISAVFLRGSIGNAQQERRADESHLTVMAAEAGIDYTKIVLNNEFSSREEEMDNLVKQFIASTPKGQAVNYEEIHEQMMTKLSFYLEDAIQRHIGTGNAIKIIEPYEFRLVRYSFSNRSDREIVFEGEIEGIQEENRKVSSKKISFQQSFNIPDYSQSSEATGDGTSVVPPNMRDLYPDSTAAPDCKGKKVESTTCKGIKNNDYQLIQQSTVYFPNGLSIDNGNLRVYDSTIYSKTDLKVSNLNKIINSDLNIDGTFQAKNMNGIENSTLRIHGTASITSNTDMEKSNMLILGSAHLNGHLNVSKNSMVCITGSLTVDKQLIVEKGSKLVHWGSFVAFGGIRGDGEIIQANSEADVWDRCNLPNEQSIKWIKPTIIDVKYD</sequence>
<reference evidence="3" key="1">
    <citation type="journal article" date="2019" name="Int. J. Syst. Evol. Microbiol.">
        <title>The Global Catalogue of Microorganisms (GCM) 10K type strain sequencing project: providing services to taxonomists for standard genome sequencing and annotation.</title>
        <authorList>
            <consortium name="The Broad Institute Genomics Platform"/>
            <consortium name="The Broad Institute Genome Sequencing Center for Infectious Disease"/>
            <person name="Wu L."/>
            <person name="Ma J."/>
        </authorList>
    </citation>
    <scope>NUCLEOTIDE SEQUENCE [LARGE SCALE GENOMIC DNA]</scope>
    <source>
        <strain evidence="3">CCUG 53915</strain>
    </source>
</reference>
<protein>
    <submittedName>
        <fullName evidence="2">Uncharacterized protein</fullName>
    </submittedName>
</protein>